<keyword evidence="3" id="KW-1185">Reference proteome</keyword>
<dbReference type="Proteomes" id="UP001549691">
    <property type="component" value="Unassembled WGS sequence"/>
</dbReference>
<evidence type="ECO:0000313" key="3">
    <source>
        <dbReference type="Proteomes" id="UP001549691"/>
    </source>
</evidence>
<dbReference type="RefSeq" id="WP_354601829.1">
    <property type="nucleotide sequence ID" value="NZ_JBEWZI010000016.1"/>
</dbReference>
<evidence type="ECO:0000313" key="2">
    <source>
        <dbReference type="EMBL" id="MET7015370.1"/>
    </source>
</evidence>
<protein>
    <submittedName>
        <fullName evidence="2">Transglycosylase SLT domain-containing protein</fullName>
    </submittedName>
</protein>
<dbReference type="InterPro" id="IPR023346">
    <property type="entry name" value="Lysozyme-like_dom_sf"/>
</dbReference>
<dbReference type="Pfam" id="PF01464">
    <property type="entry name" value="SLT"/>
    <property type="match status" value="1"/>
</dbReference>
<dbReference type="InterPro" id="IPR008258">
    <property type="entry name" value="Transglycosylase_SLT_dom_1"/>
</dbReference>
<proteinExistence type="predicted"/>
<dbReference type="Gene3D" id="1.10.530.10">
    <property type="match status" value="1"/>
</dbReference>
<dbReference type="EMBL" id="JBEWZI010000016">
    <property type="protein sequence ID" value="MET7015370.1"/>
    <property type="molecule type" value="Genomic_DNA"/>
</dbReference>
<organism evidence="2 3">
    <name type="scientific">Uliginosibacterium flavum</name>
    <dbReference type="NCBI Taxonomy" id="1396831"/>
    <lineage>
        <taxon>Bacteria</taxon>
        <taxon>Pseudomonadati</taxon>
        <taxon>Pseudomonadota</taxon>
        <taxon>Betaproteobacteria</taxon>
        <taxon>Rhodocyclales</taxon>
        <taxon>Zoogloeaceae</taxon>
        <taxon>Uliginosibacterium</taxon>
    </lineage>
</organism>
<comment type="caution">
    <text evidence="2">The sequence shown here is derived from an EMBL/GenBank/DDBJ whole genome shotgun (WGS) entry which is preliminary data.</text>
</comment>
<name>A0ABV2TN70_9RHOO</name>
<reference evidence="2 3" key="1">
    <citation type="submission" date="2024-07" db="EMBL/GenBank/DDBJ databases">
        <title>Uliginosibacterium flavum JJ3220;KACC:17644.</title>
        <authorList>
            <person name="Kim M.K."/>
        </authorList>
    </citation>
    <scope>NUCLEOTIDE SEQUENCE [LARGE SCALE GENOMIC DNA]</scope>
    <source>
        <strain evidence="2 3">KACC:17644</strain>
    </source>
</reference>
<sequence length="135" mass="14796">MTHDEIKQLVQANNKSKEFSNEFVICLIWKESGFEPAVKNTKSSATGLMQMTKGAVDMVNKCSPKGVHFEHSEMTDAAKNIQCATLYLDIAKNKLGGIDTSYGTGAGYSKKIFVCEACMKEDSAHPIAALHKIHL</sequence>
<accession>A0ABV2TN70</accession>
<gene>
    <name evidence="2" type="ORF">ABXR19_14360</name>
</gene>
<evidence type="ECO:0000259" key="1">
    <source>
        <dbReference type="Pfam" id="PF01464"/>
    </source>
</evidence>
<feature type="domain" description="Transglycosylase SLT" evidence="1">
    <location>
        <begin position="9"/>
        <end position="105"/>
    </location>
</feature>
<dbReference type="SUPFAM" id="SSF53955">
    <property type="entry name" value="Lysozyme-like"/>
    <property type="match status" value="1"/>
</dbReference>